<protein>
    <submittedName>
        <fullName evidence="1">Uncharacterized protein</fullName>
    </submittedName>
</protein>
<gene>
    <name evidence="1" type="ORF">FNU79_17425</name>
</gene>
<comment type="caution">
    <text evidence="1">The sequence shown here is derived from an EMBL/GenBank/DDBJ whole genome shotgun (WGS) entry which is preliminary data.</text>
</comment>
<sequence length="110" mass="12193">MPRSILAQTIERVQSGVIHIRVELRGQQLASGSGFLHRGHLITNNHNLQMIREQAQTQPSLRVILRLNVSGMKTTDNEGLCCLNLACGRRRRTEGPSSLLTVLRAAALRS</sequence>
<keyword evidence="2" id="KW-1185">Reference proteome</keyword>
<dbReference type="AlphaFoldDB" id="A0A553UHX6"/>
<dbReference type="Proteomes" id="UP000316092">
    <property type="component" value="Unassembled WGS sequence"/>
</dbReference>
<dbReference type="InterPro" id="IPR043504">
    <property type="entry name" value="Peptidase_S1_PA_chymotrypsin"/>
</dbReference>
<proteinExistence type="predicted"/>
<evidence type="ECO:0000313" key="2">
    <source>
        <dbReference type="Proteomes" id="UP000316092"/>
    </source>
</evidence>
<reference evidence="1 2" key="1">
    <citation type="submission" date="2019-07" db="EMBL/GenBank/DDBJ databases">
        <title>Deinococcus detaillus sp. nov., isolated from humus soil in Antarctica.</title>
        <authorList>
            <person name="Zhang K."/>
        </authorList>
    </citation>
    <scope>NUCLEOTIDE SEQUENCE [LARGE SCALE GENOMIC DNA]</scope>
    <source>
        <strain evidence="1 2">H1</strain>
    </source>
</reference>
<dbReference type="EMBL" id="VKDB01000036">
    <property type="protein sequence ID" value="TSA79815.1"/>
    <property type="molecule type" value="Genomic_DNA"/>
</dbReference>
<dbReference type="RefSeq" id="WP_143722066.1">
    <property type="nucleotide sequence ID" value="NZ_VKDB01000036.1"/>
</dbReference>
<name>A0A553UHX6_9DEIO</name>
<organism evidence="1 2">
    <name type="scientific">Deinococcus detaillensis</name>
    <dbReference type="NCBI Taxonomy" id="2592048"/>
    <lineage>
        <taxon>Bacteria</taxon>
        <taxon>Thermotogati</taxon>
        <taxon>Deinococcota</taxon>
        <taxon>Deinococci</taxon>
        <taxon>Deinococcales</taxon>
        <taxon>Deinococcaceae</taxon>
        <taxon>Deinococcus</taxon>
    </lineage>
</organism>
<accession>A0A553UHX6</accession>
<evidence type="ECO:0000313" key="1">
    <source>
        <dbReference type="EMBL" id="TSA79815.1"/>
    </source>
</evidence>
<dbReference type="Gene3D" id="2.40.10.10">
    <property type="entry name" value="Trypsin-like serine proteases"/>
    <property type="match status" value="1"/>
</dbReference>